<reference evidence="2" key="1">
    <citation type="journal article" date="2020" name="Phytopathology">
        <title>Genome Sequence Resources of Colletotrichum truncatum, C. plurivorum, C. musicola, and C. sojae: Four Species Pathogenic to Soybean (Glycine max).</title>
        <authorList>
            <person name="Rogerio F."/>
            <person name="Boufleur T.R."/>
            <person name="Ciampi-Guillardi M."/>
            <person name="Sukno S.A."/>
            <person name="Thon M.R."/>
            <person name="Massola Junior N.S."/>
            <person name="Baroncelli R."/>
        </authorList>
    </citation>
    <scope>NUCLEOTIDE SEQUENCE</scope>
    <source>
        <strain evidence="2">LFN0074</strain>
    </source>
</reference>
<dbReference type="EMBL" id="WIGM01000327">
    <property type="protein sequence ID" value="KAF6828814.1"/>
    <property type="molecule type" value="Genomic_DNA"/>
</dbReference>
<organism evidence="2 3">
    <name type="scientific">Colletotrichum musicola</name>
    <dbReference type="NCBI Taxonomy" id="2175873"/>
    <lineage>
        <taxon>Eukaryota</taxon>
        <taxon>Fungi</taxon>
        <taxon>Dikarya</taxon>
        <taxon>Ascomycota</taxon>
        <taxon>Pezizomycotina</taxon>
        <taxon>Sordariomycetes</taxon>
        <taxon>Hypocreomycetidae</taxon>
        <taxon>Glomerellales</taxon>
        <taxon>Glomerellaceae</taxon>
        <taxon>Colletotrichum</taxon>
        <taxon>Colletotrichum orchidearum species complex</taxon>
    </lineage>
</organism>
<gene>
    <name evidence="2" type="ORF">CMUS01_08424</name>
</gene>
<proteinExistence type="predicted"/>
<comment type="caution">
    <text evidence="2">The sequence shown here is derived from an EMBL/GenBank/DDBJ whole genome shotgun (WGS) entry which is preliminary data.</text>
</comment>
<accession>A0A8H6ND15</accession>
<dbReference type="AlphaFoldDB" id="A0A8H6ND15"/>
<feature type="region of interest" description="Disordered" evidence="1">
    <location>
        <begin position="126"/>
        <end position="206"/>
    </location>
</feature>
<evidence type="ECO:0000256" key="1">
    <source>
        <dbReference type="SAM" id="MobiDB-lite"/>
    </source>
</evidence>
<keyword evidence="3" id="KW-1185">Reference proteome</keyword>
<dbReference type="Proteomes" id="UP000639643">
    <property type="component" value="Unassembled WGS sequence"/>
</dbReference>
<evidence type="ECO:0000313" key="3">
    <source>
        <dbReference type="Proteomes" id="UP000639643"/>
    </source>
</evidence>
<sequence>MDQPPSGHTAAGQRGGSFDTVANHITKALDDFFNNPNIDRCLASNGLFPNKSHEAYPRPSQPPLSTGIPHSFNPYDGHPPSRETAMQPRHLGRPVEFLYLNAGVYIQDRSALPTQTIPVYHSAAESKGPWSNTIKSSGFKPPAKAIHSRNDRYDTLRGLGIKTEPGALNSVPTPGSQPLKRAGGRASHSRATKASAPKSVADLGAR</sequence>
<evidence type="ECO:0000313" key="2">
    <source>
        <dbReference type="EMBL" id="KAF6828814.1"/>
    </source>
</evidence>
<feature type="region of interest" description="Disordered" evidence="1">
    <location>
        <begin position="44"/>
        <end position="69"/>
    </location>
</feature>
<name>A0A8H6ND15_9PEZI</name>
<protein>
    <submittedName>
        <fullName evidence="2">Uncharacterized protein</fullName>
    </submittedName>
</protein>